<feature type="region of interest" description="Disordered" evidence="2">
    <location>
        <begin position="223"/>
        <end position="276"/>
    </location>
</feature>
<feature type="chain" id="PRO_5043607308" evidence="4">
    <location>
        <begin position="30"/>
        <end position="562"/>
    </location>
</feature>
<feature type="compositionally biased region" description="Low complexity" evidence="2">
    <location>
        <begin position="234"/>
        <end position="246"/>
    </location>
</feature>
<evidence type="ECO:0000256" key="1">
    <source>
        <dbReference type="SAM" id="Coils"/>
    </source>
</evidence>
<feature type="region of interest" description="Disordered" evidence="2">
    <location>
        <begin position="308"/>
        <end position="330"/>
    </location>
</feature>
<reference evidence="5 6" key="1">
    <citation type="journal article" date="2021" name="Elife">
        <title>Chloroplast acquisition without the gene transfer in kleptoplastic sea slugs, Plakobranchus ocellatus.</title>
        <authorList>
            <person name="Maeda T."/>
            <person name="Takahashi S."/>
            <person name="Yoshida T."/>
            <person name="Shimamura S."/>
            <person name="Takaki Y."/>
            <person name="Nagai Y."/>
            <person name="Toyoda A."/>
            <person name="Suzuki Y."/>
            <person name="Arimoto A."/>
            <person name="Ishii H."/>
            <person name="Satoh N."/>
            <person name="Nishiyama T."/>
            <person name="Hasebe M."/>
            <person name="Maruyama T."/>
            <person name="Minagawa J."/>
            <person name="Obokata J."/>
            <person name="Shigenobu S."/>
        </authorList>
    </citation>
    <scope>NUCLEOTIDE SEQUENCE [LARGE SCALE GENOMIC DNA]</scope>
</reference>
<dbReference type="Proteomes" id="UP000735302">
    <property type="component" value="Unassembled WGS sequence"/>
</dbReference>
<organism evidence="5 6">
    <name type="scientific">Plakobranchus ocellatus</name>
    <dbReference type="NCBI Taxonomy" id="259542"/>
    <lineage>
        <taxon>Eukaryota</taxon>
        <taxon>Metazoa</taxon>
        <taxon>Spiralia</taxon>
        <taxon>Lophotrochozoa</taxon>
        <taxon>Mollusca</taxon>
        <taxon>Gastropoda</taxon>
        <taxon>Heterobranchia</taxon>
        <taxon>Euthyneura</taxon>
        <taxon>Panpulmonata</taxon>
        <taxon>Sacoglossa</taxon>
        <taxon>Placobranchoidea</taxon>
        <taxon>Plakobranchidae</taxon>
        <taxon>Plakobranchus</taxon>
    </lineage>
</organism>
<feature type="region of interest" description="Disordered" evidence="2">
    <location>
        <begin position="173"/>
        <end position="210"/>
    </location>
</feature>
<protein>
    <submittedName>
        <fullName evidence="5">Uncharacterized protein</fullName>
    </submittedName>
</protein>
<keyword evidence="6" id="KW-1185">Reference proteome</keyword>
<keyword evidence="4" id="KW-0732">Signal</keyword>
<evidence type="ECO:0000313" key="5">
    <source>
        <dbReference type="EMBL" id="GFO16574.1"/>
    </source>
</evidence>
<proteinExistence type="predicted"/>
<keyword evidence="3" id="KW-0472">Membrane</keyword>
<keyword evidence="1" id="KW-0175">Coiled coil</keyword>
<keyword evidence="3" id="KW-1133">Transmembrane helix</keyword>
<feature type="compositionally biased region" description="Basic and acidic residues" evidence="2">
    <location>
        <begin position="186"/>
        <end position="210"/>
    </location>
</feature>
<gene>
    <name evidence="5" type="ORF">PoB_004307900</name>
</gene>
<evidence type="ECO:0000256" key="3">
    <source>
        <dbReference type="SAM" id="Phobius"/>
    </source>
</evidence>
<feature type="transmembrane region" description="Helical" evidence="3">
    <location>
        <begin position="526"/>
        <end position="549"/>
    </location>
</feature>
<evidence type="ECO:0000313" key="6">
    <source>
        <dbReference type="Proteomes" id="UP000735302"/>
    </source>
</evidence>
<accession>A0AAV4BDY6</accession>
<dbReference type="AlphaFoldDB" id="A0AAV4BDY6"/>
<feature type="coiled-coil region" evidence="1">
    <location>
        <begin position="417"/>
        <end position="452"/>
    </location>
</feature>
<sequence>MWTSMAKGWHSISTACLLSLVLLHSPVSAQTGNYESFFADLKQQLEEDFSPAIASLNETWQAFLQARSDMNTTTAQAPWLVEAYPGSEKVMFDLAGLASFKAKVMEMVKQKNKYLAERARLRQDMMQAVYNLSLPYFQAIQGEITDQSAEGTESKASLMNVIRKIFGLKGTSELSANDADDDGDGDNDKNDDNESNKDNIANDKDDVEDKQLDGDSLVDEFLTFSSSQPHKTDSPSTTTSKTASLPKGRRQTSTIPLGPTPSATTRDTEQGDPWYHGNIWGKKYPWSLERAKSRQDYLKKKIQQSIENRKRWQQFAQRRSRGKPSPLPEKTIQEPIVGADANQTVEEIKAKLWKEFGPTIKKLNDSKNEYLQAKENMVEAASQRTWQHKSADGNFTIFNPVALMAFKSKIKEMVVTKSKYLAEKAQLKQDMLEELQELLLAHLNEVEESSKSGETNSETALASVAQMANSILEEMVEVDGDSGDNASDDVMEGLPFGGSLMLAVAPPDDTAGNHGLLSGSGKAGEVAALVVFGVLAVVAAAAIVMGVALRRSGHSGLYTRLD</sequence>
<feature type="compositionally biased region" description="Polar residues" evidence="2">
    <location>
        <begin position="251"/>
        <end position="265"/>
    </location>
</feature>
<name>A0AAV4BDY6_9GAST</name>
<dbReference type="EMBL" id="BLXT01004673">
    <property type="protein sequence ID" value="GFO16574.1"/>
    <property type="molecule type" value="Genomic_DNA"/>
</dbReference>
<feature type="signal peptide" evidence="4">
    <location>
        <begin position="1"/>
        <end position="29"/>
    </location>
</feature>
<evidence type="ECO:0000256" key="2">
    <source>
        <dbReference type="SAM" id="MobiDB-lite"/>
    </source>
</evidence>
<evidence type="ECO:0000256" key="4">
    <source>
        <dbReference type="SAM" id="SignalP"/>
    </source>
</evidence>
<comment type="caution">
    <text evidence="5">The sequence shown here is derived from an EMBL/GenBank/DDBJ whole genome shotgun (WGS) entry which is preliminary data.</text>
</comment>
<keyword evidence="3" id="KW-0812">Transmembrane</keyword>